<organism evidence="2 3">
    <name type="scientific">Symbiodinium natans</name>
    <dbReference type="NCBI Taxonomy" id="878477"/>
    <lineage>
        <taxon>Eukaryota</taxon>
        <taxon>Sar</taxon>
        <taxon>Alveolata</taxon>
        <taxon>Dinophyceae</taxon>
        <taxon>Suessiales</taxon>
        <taxon>Symbiodiniaceae</taxon>
        <taxon>Symbiodinium</taxon>
    </lineage>
</organism>
<dbReference type="AlphaFoldDB" id="A0A812U906"/>
<dbReference type="PROSITE" id="PS51746">
    <property type="entry name" value="PPM_2"/>
    <property type="match status" value="1"/>
</dbReference>
<dbReference type="EMBL" id="CAJNDS010002650">
    <property type="protein sequence ID" value="CAE7556585.1"/>
    <property type="molecule type" value="Genomic_DNA"/>
</dbReference>
<comment type="caution">
    <text evidence="2">The sequence shown here is derived from an EMBL/GenBank/DDBJ whole genome shotgun (WGS) entry which is preliminary data.</text>
</comment>
<sequence length="832" mass="92563">MAFGLVVPRWGLRQTVGRIRRVYAPLRRKSSAQPSLTASSVQSDINWTALSEADAELFESLQSAVSALGDEAVDHPIVEVRDKLAVAFRDKAALLKRNWTDEMFQEGEDLNEEKVVEIEAAMATDLGNFGGGLQNGQNLGNALDLVGVYMKNYKLDKADAVLAKCGPFVSSRGGVWMVKWLNHVSTVRMKQSRHLEALEMLYDLEMYSPYNAQEAPEFFTTLYRNQAWALKALGRVEEAALYFSRMASTSKVSKGDLDWFDKWDIGKVAAARAWRDGDMKGFYLARTLVEEALRLQALQEPDDLVMRAKVHDSLAECFFIVEEYVQAGEHYSAAYDLLRQTVGKQSPLYGKQARHLANLRIAQGQHVEALPFLNEALEVESSKDAVNVPELLELVDVIVNAQQRSAPDAIVSSPSNHSAIRRLQQNIKARGLDGSKEFAVLCHKMSLLYLHEGQSDPDALRRARRLAKAAVRILRSHRGEKDVADWLRMSEIHLIVMRSMSDGFVTDEELKQCWMHHTLCMVHGKPGDGQMAGEEREKAWHGPAGTRRCPGLTPPVILCAKGNAGVLQNQDNFSLCFFAGGWTLACCSDGHGFHGQFVATRVVTTLPHFIAQNFADGLEESGIPTALATAFQSVQKDLEAHSARFGWDCEASGASLLAALYKGNKVYTANCGDSRCVVGMEQTGTLVFATEDHKPDVPAEQERIHTCGAEVRTEIFGDGWMVHRIFARGQDYPGLCKSRTLGDTLAKDYGIIAEPDIALTEVRTAKKPFIILASDGIWEFLDSEFVIRAVSKILPMEGPTRALHKLHREAKKRWRQEEGHSYDDMTAILVRL</sequence>
<dbReference type="InterPro" id="IPR011990">
    <property type="entry name" value="TPR-like_helical_dom_sf"/>
</dbReference>
<dbReference type="InterPro" id="IPR001932">
    <property type="entry name" value="PPM-type_phosphatase-like_dom"/>
</dbReference>
<dbReference type="Pfam" id="PF00481">
    <property type="entry name" value="PP2C"/>
    <property type="match status" value="1"/>
</dbReference>
<dbReference type="SUPFAM" id="SSF48452">
    <property type="entry name" value="TPR-like"/>
    <property type="match status" value="1"/>
</dbReference>
<feature type="domain" description="PPM-type phosphatase" evidence="1">
    <location>
        <begin position="563"/>
        <end position="832"/>
    </location>
</feature>
<dbReference type="OrthoDB" id="10264738at2759"/>
<proteinExistence type="predicted"/>
<dbReference type="Proteomes" id="UP000604046">
    <property type="component" value="Unassembled WGS sequence"/>
</dbReference>
<evidence type="ECO:0000313" key="2">
    <source>
        <dbReference type="EMBL" id="CAE7556585.1"/>
    </source>
</evidence>
<dbReference type="Gene3D" id="3.60.40.10">
    <property type="entry name" value="PPM-type phosphatase domain"/>
    <property type="match status" value="1"/>
</dbReference>
<evidence type="ECO:0000259" key="1">
    <source>
        <dbReference type="PROSITE" id="PS51746"/>
    </source>
</evidence>
<evidence type="ECO:0000313" key="3">
    <source>
        <dbReference type="Proteomes" id="UP000604046"/>
    </source>
</evidence>
<dbReference type="CDD" id="cd00143">
    <property type="entry name" value="PP2Cc"/>
    <property type="match status" value="1"/>
</dbReference>
<name>A0A812U906_9DINO</name>
<dbReference type="SUPFAM" id="SSF81606">
    <property type="entry name" value="PP2C-like"/>
    <property type="match status" value="1"/>
</dbReference>
<dbReference type="Gene3D" id="1.25.40.10">
    <property type="entry name" value="Tetratricopeptide repeat domain"/>
    <property type="match status" value="1"/>
</dbReference>
<gene>
    <name evidence="2" type="ORF">SNAT2548_LOCUS31298</name>
</gene>
<dbReference type="Pfam" id="PF13424">
    <property type="entry name" value="TPR_12"/>
    <property type="match status" value="1"/>
</dbReference>
<protein>
    <recommendedName>
        <fullName evidence="1">PPM-type phosphatase domain-containing protein</fullName>
    </recommendedName>
</protein>
<accession>A0A812U906</accession>
<dbReference type="GO" id="GO:0004722">
    <property type="term" value="F:protein serine/threonine phosphatase activity"/>
    <property type="evidence" value="ECO:0007669"/>
    <property type="project" value="InterPro"/>
</dbReference>
<dbReference type="InterPro" id="IPR015655">
    <property type="entry name" value="PP2C"/>
</dbReference>
<reference evidence="2" key="1">
    <citation type="submission" date="2021-02" db="EMBL/GenBank/DDBJ databases">
        <authorList>
            <person name="Dougan E. K."/>
            <person name="Rhodes N."/>
            <person name="Thang M."/>
            <person name="Chan C."/>
        </authorList>
    </citation>
    <scope>NUCLEOTIDE SEQUENCE</scope>
</reference>
<dbReference type="PANTHER" id="PTHR47992">
    <property type="entry name" value="PROTEIN PHOSPHATASE"/>
    <property type="match status" value="1"/>
</dbReference>
<dbReference type="InterPro" id="IPR036457">
    <property type="entry name" value="PPM-type-like_dom_sf"/>
</dbReference>
<dbReference type="SMART" id="SM00332">
    <property type="entry name" value="PP2Cc"/>
    <property type="match status" value="1"/>
</dbReference>
<keyword evidence="3" id="KW-1185">Reference proteome</keyword>